<reference evidence="1 2" key="1">
    <citation type="journal article" date="2021" name="Int. J. Syst. Evol. Microbiol.">
        <title>Steroidobacter gossypii sp. nov., isolated from soil of cotton cropping field.</title>
        <authorList>
            <person name="Huang R."/>
            <person name="Yang S."/>
            <person name="Zhen C."/>
            <person name="Liu W."/>
        </authorList>
    </citation>
    <scope>NUCLEOTIDE SEQUENCE [LARGE SCALE GENOMIC DNA]</scope>
    <source>
        <strain evidence="1 2">S1-65</strain>
    </source>
</reference>
<comment type="caution">
    <text evidence="1">The sequence shown here is derived from an EMBL/GenBank/DDBJ whole genome shotgun (WGS) entry which is preliminary data.</text>
</comment>
<dbReference type="Proteomes" id="UP000661077">
    <property type="component" value="Unassembled WGS sequence"/>
</dbReference>
<gene>
    <name evidence="1" type="ORF">JM946_02135</name>
</gene>
<name>A0ABS1WRB5_9GAMM</name>
<organism evidence="1 2">
    <name type="scientific">Steroidobacter gossypii</name>
    <dbReference type="NCBI Taxonomy" id="2805490"/>
    <lineage>
        <taxon>Bacteria</taxon>
        <taxon>Pseudomonadati</taxon>
        <taxon>Pseudomonadota</taxon>
        <taxon>Gammaproteobacteria</taxon>
        <taxon>Steroidobacterales</taxon>
        <taxon>Steroidobacteraceae</taxon>
        <taxon>Steroidobacter</taxon>
    </lineage>
</organism>
<sequence length="260" mass="28039">MLAVPVGTGTARLRRNSLPEPLIESKHTRMLQRFRDDVVFPLRHVGGSSHLAGRLRCLPAITICWLTLGMTCKVHAQASDAEDDNATNAAAPAICLPDGRGYLNARLSGALQTELVWGNEGMECTGAVRPDGGLRIRFSHPDSASGGRLVLLFGVAGLREGQSAKALPVNVTVIREGQGEFYSTQGDNKCTLDEVAQEPIAGIPHRSRSYRISARGFCTGPAREVNGDGVVLLSRFDYVGRVDFDTEEQTEEEVLAASRP</sequence>
<evidence type="ECO:0000313" key="2">
    <source>
        <dbReference type="Proteomes" id="UP000661077"/>
    </source>
</evidence>
<keyword evidence="2" id="KW-1185">Reference proteome</keyword>
<proteinExistence type="predicted"/>
<dbReference type="EMBL" id="JAEVLS010000001">
    <property type="protein sequence ID" value="MBM0103519.1"/>
    <property type="molecule type" value="Genomic_DNA"/>
</dbReference>
<protein>
    <submittedName>
        <fullName evidence="1">Uncharacterized protein</fullName>
    </submittedName>
</protein>
<evidence type="ECO:0000313" key="1">
    <source>
        <dbReference type="EMBL" id="MBM0103519.1"/>
    </source>
</evidence>
<accession>A0ABS1WRB5</accession>